<protein>
    <submittedName>
        <fullName evidence="3">Uncharacterized protein</fullName>
    </submittedName>
</protein>
<dbReference type="EMBL" id="OW152833">
    <property type="protein sequence ID" value="CAH2054970.1"/>
    <property type="molecule type" value="Genomic_DNA"/>
</dbReference>
<accession>A0ABN8IKG3</accession>
<reference evidence="3" key="1">
    <citation type="submission" date="2022-03" db="EMBL/GenBank/DDBJ databases">
        <authorList>
            <person name="Martin H S."/>
        </authorList>
    </citation>
    <scope>NUCLEOTIDE SEQUENCE</scope>
</reference>
<evidence type="ECO:0000313" key="3">
    <source>
        <dbReference type="EMBL" id="CAH2054970.1"/>
    </source>
</evidence>
<keyword evidence="2" id="KW-0732">Signal</keyword>
<feature type="compositionally biased region" description="Low complexity" evidence="1">
    <location>
        <begin position="56"/>
        <end position="66"/>
    </location>
</feature>
<keyword evidence="4" id="KW-1185">Reference proteome</keyword>
<gene>
    <name evidence="3" type="ORF">IPOD504_LOCUS8867</name>
</gene>
<evidence type="ECO:0000313" key="4">
    <source>
        <dbReference type="Proteomes" id="UP000837857"/>
    </source>
</evidence>
<proteinExistence type="predicted"/>
<evidence type="ECO:0000256" key="1">
    <source>
        <dbReference type="SAM" id="MobiDB-lite"/>
    </source>
</evidence>
<dbReference type="Proteomes" id="UP000837857">
    <property type="component" value="Chromosome 21"/>
</dbReference>
<evidence type="ECO:0000256" key="2">
    <source>
        <dbReference type="SAM" id="SignalP"/>
    </source>
</evidence>
<feature type="signal peptide" evidence="2">
    <location>
        <begin position="1"/>
        <end position="20"/>
    </location>
</feature>
<feature type="chain" id="PRO_5046805218" evidence="2">
    <location>
        <begin position="21"/>
        <end position="74"/>
    </location>
</feature>
<feature type="region of interest" description="Disordered" evidence="1">
    <location>
        <begin position="20"/>
        <end position="74"/>
    </location>
</feature>
<sequence>MKFFIIAALFAFVAIQLSNSAPTPDEDKKGEAATPVLAAESPSSPTAVAEVKSADPEAATSAAAAAPIDEKKAA</sequence>
<organism evidence="3 4">
    <name type="scientific">Iphiclides podalirius</name>
    <name type="common">scarce swallowtail</name>
    <dbReference type="NCBI Taxonomy" id="110791"/>
    <lineage>
        <taxon>Eukaryota</taxon>
        <taxon>Metazoa</taxon>
        <taxon>Ecdysozoa</taxon>
        <taxon>Arthropoda</taxon>
        <taxon>Hexapoda</taxon>
        <taxon>Insecta</taxon>
        <taxon>Pterygota</taxon>
        <taxon>Neoptera</taxon>
        <taxon>Endopterygota</taxon>
        <taxon>Lepidoptera</taxon>
        <taxon>Glossata</taxon>
        <taxon>Ditrysia</taxon>
        <taxon>Papilionoidea</taxon>
        <taxon>Papilionidae</taxon>
        <taxon>Papilioninae</taxon>
        <taxon>Iphiclides</taxon>
    </lineage>
</organism>
<name>A0ABN8IKG3_9NEOP</name>
<feature type="non-terminal residue" evidence="3">
    <location>
        <position position="1"/>
    </location>
</feature>